<feature type="domain" description="TonB-dependent transporter Oar-like beta-barrel" evidence="1">
    <location>
        <begin position="85"/>
        <end position="456"/>
    </location>
</feature>
<protein>
    <recommendedName>
        <fullName evidence="1">TonB-dependent transporter Oar-like beta-barrel domain-containing protein</fullName>
    </recommendedName>
</protein>
<name>E6QJ11_9ZZZZ</name>
<reference evidence="2" key="1">
    <citation type="submission" date="2009-10" db="EMBL/GenBank/DDBJ databases">
        <title>Diversity of trophic interactions inside an arsenic-rich microbial ecosystem.</title>
        <authorList>
            <person name="Bertin P.N."/>
            <person name="Heinrich-Salmeron A."/>
            <person name="Pelletier E."/>
            <person name="Goulhen-Chollet F."/>
            <person name="Arsene-Ploetze F."/>
            <person name="Gallien S."/>
            <person name="Calteau A."/>
            <person name="Vallenet D."/>
            <person name="Casiot C."/>
            <person name="Chane-Woon-Ming B."/>
            <person name="Giloteaux L."/>
            <person name="Barakat M."/>
            <person name="Bonnefoy V."/>
            <person name="Bruneel O."/>
            <person name="Chandler M."/>
            <person name="Cleiss J."/>
            <person name="Duran R."/>
            <person name="Elbaz-Poulichet F."/>
            <person name="Fonknechten N."/>
            <person name="Lauga B."/>
            <person name="Mornico D."/>
            <person name="Ortet P."/>
            <person name="Schaeffer C."/>
            <person name="Siguier P."/>
            <person name="Alexander Thil Smith A."/>
            <person name="Van Dorsselaer A."/>
            <person name="Weissenbach J."/>
            <person name="Medigue C."/>
            <person name="Le Paslier D."/>
        </authorList>
    </citation>
    <scope>NUCLEOTIDE SEQUENCE</scope>
</reference>
<evidence type="ECO:0000259" key="1">
    <source>
        <dbReference type="Pfam" id="PF25183"/>
    </source>
</evidence>
<proteinExistence type="predicted"/>
<dbReference type="InterPro" id="IPR057601">
    <property type="entry name" value="Oar-like_b-barrel"/>
</dbReference>
<evidence type="ECO:0000313" key="2">
    <source>
        <dbReference type="EMBL" id="CBI07227.1"/>
    </source>
</evidence>
<accession>E6QJ11</accession>
<organism evidence="2">
    <name type="scientific">mine drainage metagenome</name>
    <dbReference type="NCBI Taxonomy" id="410659"/>
    <lineage>
        <taxon>unclassified sequences</taxon>
        <taxon>metagenomes</taxon>
        <taxon>ecological metagenomes</taxon>
    </lineage>
</organism>
<comment type="caution">
    <text evidence="2">The sequence shown here is derived from an EMBL/GenBank/DDBJ whole genome shotgun (WGS) entry which is preliminary data.</text>
</comment>
<gene>
    <name evidence="2" type="ORF">CARN6_0552</name>
</gene>
<sequence>MYYDRGELSAYFSPGYAAGEVLGGPFGVNQAPPFVNSQLCPQSSITEYYNGYIPTCDPNVANLAYPWGKTLGPAPSGNASDINQFLPNAYQVMNGAIPFSMGVYDRKNTLPYSMDYTLDVQWQPRGDLAIEIGYVGNLDRHQVIPLPFNQPNIATPGNPIRGQNYTYGYTVVQPNFTPINLPDGTPFLSTYEGGNNDLRVPYMGYSAEAEDYKTVGIGAYNALQVHIDKLMSHGFETSISYTFSRATDDQSAMGLFYNGDNPNNVQSGYGLSDFDRTHVLNFSYAYNLPNFYTWDTLKGKLTNGWSLNGITVLQSGQPFSVIDYSGAVGSIFYSVFDGITNPIVPLAPGCTAKSATTGASGAFGNPALKSSCFTVPLLHPGDLNGAIPAGDVYETNFLVSGERNIFRQAPQRRADISLAKLTSFGDHGSLRYTFDVFNLTNTTSFDITGNNVTQNAFYNNFPVAGTPALPTNNCTSNPSGQNNGFYTCPAGLGITLHTIGSPRQIQMSLHYDF</sequence>
<dbReference type="Pfam" id="PF25183">
    <property type="entry name" value="OMP_b-brl_4"/>
    <property type="match status" value="1"/>
</dbReference>
<dbReference type="EMBL" id="CABQ01000080">
    <property type="protein sequence ID" value="CBI07227.1"/>
    <property type="molecule type" value="Genomic_DNA"/>
</dbReference>
<dbReference type="AlphaFoldDB" id="E6QJ11"/>